<comment type="caution">
    <text evidence="2">The sequence shown here is derived from an EMBL/GenBank/DDBJ whole genome shotgun (WGS) entry which is preliminary data.</text>
</comment>
<dbReference type="AlphaFoldDB" id="A0A420WG67"/>
<keyword evidence="2" id="KW-0449">Lipoprotein</keyword>
<organism evidence="2 3">
    <name type="scientific">Oceanibaculum indicum</name>
    <dbReference type="NCBI Taxonomy" id="526216"/>
    <lineage>
        <taxon>Bacteria</taxon>
        <taxon>Pseudomonadati</taxon>
        <taxon>Pseudomonadota</taxon>
        <taxon>Alphaproteobacteria</taxon>
        <taxon>Rhodospirillales</taxon>
        <taxon>Oceanibaculaceae</taxon>
        <taxon>Oceanibaculum</taxon>
    </lineage>
</organism>
<accession>A0A420WG67</accession>
<gene>
    <name evidence="2" type="ORF">BCL74_1923</name>
</gene>
<dbReference type="Proteomes" id="UP000277424">
    <property type="component" value="Unassembled WGS sequence"/>
</dbReference>
<evidence type="ECO:0000313" key="3">
    <source>
        <dbReference type="Proteomes" id="UP000277424"/>
    </source>
</evidence>
<protein>
    <submittedName>
        <fullName evidence="2">Putative lipoprotein YmbA</fullName>
    </submittedName>
</protein>
<dbReference type="Gene3D" id="3.40.50.10610">
    <property type="entry name" value="ABC-type transport auxiliary lipoprotein component"/>
    <property type="match status" value="1"/>
</dbReference>
<proteinExistence type="predicted"/>
<name>A0A420WG67_9PROT</name>
<dbReference type="InterPro" id="IPR005586">
    <property type="entry name" value="ABC_trans_aux"/>
</dbReference>
<evidence type="ECO:0000259" key="1">
    <source>
        <dbReference type="Pfam" id="PF03886"/>
    </source>
</evidence>
<evidence type="ECO:0000313" key="2">
    <source>
        <dbReference type="EMBL" id="RKQ69988.1"/>
    </source>
</evidence>
<dbReference type="Pfam" id="PF03886">
    <property type="entry name" value="ABC_trans_aux"/>
    <property type="match status" value="1"/>
</dbReference>
<sequence>MFLTRLSCFFLLVLLLAGCTGGPRPDPRVVVLSSTAAAVPATETRMGRIEVAEYLQRRHPVWRMSETQLVERRGQYWGERLEAGIRRVLEAELGALRPTMPAGALYDVRIDRFEPAPDGQVALWAGWQLSAGAGEALRSGRFQASEALSPGTGEGAEAAAMAAAMSRLLGQLAQEMAAR</sequence>
<dbReference type="SUPFAM" id="SSF159594">
    <property type="entry name" value="XCC0632-like"/>
    <property type="match status" value="1"/>
</dbReference>
<reference evidence="2 3" key="1">
    <citation type="submission" date="2018-10" db="EMBL/GenBank/DDBJ databases">
        <title>Comparative analysis of microorganisms from saline springs in Andes Mountain Range, Colombia.</title>
        <authorList>
            <person name="Rubin E."/>
        </authorList>
    </citation>
    <scope>NUCLEOTIDE SEQUENCE [LARGE SCALE GENOMIC DNA]</scope>
    <source>
        <strain evidence="2 3">USBA 36</strain>
    </source>
</reference>
<dbReference type="PROSITE" id="PS51257">
    <property type="entry name" value="PROKAR_LIPOPROTEIN"/>
    <property type="match status" value="1"/>
</dbReference>
<feature type="domain" description="ABC-type transport auxiliary lipoprotein component" evidence="1">
    <location>
        <begin position="37"/>
        <end position="177"/>
    </location>
</feature>
<dbReference type="EMBL" id="RBIG01000002">
    <property type="protein sequence ID" value="RKQ69988.1"/>
    <property type="molecule type" value="Genomic_DNA"/>
</dbReference>